<dbReference type="InterPro" id="IPR027417">
    <property type="entry name" value="P-loop_NTPase"/>
</dbReference>
<dbReference type="Gene3D" id="3.40.50.300">
    <property type="entry name" value="P-loop containing nucleotide triphosphate hydrolases"/>
    <property type="match status" value="1"/>
</dbReference>
<organism evidence="8 9">
    <name type="scientific">Methylobacterium isbiliense</name>
    <dbReference type="NCBI Taxonomy" id="315478"/>
    <lineage>
        <taxon>Bacteria</taxon>
        <taxon>Pseudomonadati</taxon>
        <taxon>Pseudomonadota</taxon>
        <taxon>Alphaproteobacteria</taxon>
        <taxon>Hyphomicrobiales</taxon>
        <taxon>Methylobacteriaceae</taxon>
        <taxon>Methylobacterium</taxon>
    </lineage>
</organism>
<evidence type="ECO:0000256" key="6">
    <source>
        <dbReference type="SAM" id="MobiDB-lite"/>
    </source>
</evidence>
<dbReference type="PANTHER" id="PTHR11086">
    <property type="entry name" value="DEOXYCYTIDYLATE DEAMINASE-RELATED"/>
    <property type="match status" value="1"/>
</dbReference>
<dbReference type="InterPro" id="IPR035105">
    <property type="entry name" value="Deoxycytidylate_deaminase_dom"/>
</dbReference>
<keyword evidence="5" id="KW-0862">Zinc</keyword>
<evidence type="ECO:0000256" key="2">
    <source>
        <dbReference type="ARBA" id="ARBA00006576"/>
    </source>
</evidence>
<evidence type="ECO:0000313" key="8">
    <source>
        <dbReference type="EMBL" id="GJE03550.1"/>
    </source>
</evidence>
<dbReference type="InterPro" id="IPR002125">
    <property type="entry name" value="CMP_dCMP_dom"/>
</dbReference>
<evidence type="ECO:0000256" key="4">
    <source>
        <dbReference type="ARBA" id="ARBA00022801"/>
    </source>
</evidence>
<dbReference type="CDD" id="cd01286">
    <property type="entry name" value="deoxycytidylate_deaminase"/>
    <property type="match status" value="1"/>
</dbReference>
<dbReference type="InterPro" id="IPR016193">
    <property type="entry name" value="Cytidine_deaminase-like"/>
</dbReference>
<protein>
    <submittedName>
        <fullName evidence="8">tRNA-specific adenosine deaminase</fullName>
    </submittedName>
</protein>
<accession>A0ABQ4SM12</accession>
<keyword evidence="9" id="KW-1185">Reference proteome</keyword>
<evidence type="ECO:0000256" key="1">
    <source>
        <dbReference type="ARBA" id="ARBA00001947"/>
    </source>
</evidence>
<evidence type="ECO:0000313" key="9">
    <source>
        <dbReference type="Proteomes" id="UP001055153"/>
    </source>
</evidence>
<dbReference type="NCBIfam" id="NF041025">
    <property type="entry name" value="antiphage_deaminase"/>
    <property type="match status" value="1"/>
</dbReference>
<dbReference type="SUPFAM" id="SSF53927">
    <property type="entry name" value="Cytidine deaminase-like"/>
    <property type="match status" value="1"/>
</dbReference>
<dbReference type="PROSITE" id="PS00903">
    <property type="entry name" value="CYT_DCMP_DEAMINASES_1"/>
    <property type="match status" value="1"/>
</dbReference>
<keyword evidence="4" id="KW-0378">Hydrolase</keyword>
<evidence type="ECO:0000256" key="5">
    <source>
        <dbReference type="ARBA" id="ARBA00022833"/>
    </source>
</evidence>
<proteinExistence type="inferred from homology"/>
<comment type="similarity">
    <text evidence="2">Belongs to the cytidine and deoxycytidylate deaminase family.</text>
</comment>
<evidence type="ECO:0000259" key="7">
    <source>
        <dbReference type="PROSITE" id="PS51747"/>
    </source>
</evidence>
<dbReference type="PROSITE" id="PS51747">
    <property type="entry name" value="CYT_DCMP_DEAMINASES_2"/>
    <property type="match status" value="1"/>
</dbReference>
<reference evidence="8" key="1">
    <citation type="journal article" date="2021" name="Front. Microbiol.">
        <title>Comprehensive Comparative Genomics and Phenotyping of Methylobacterium Species.</title>
        <authorList>
            <person name="Alessa O."/>
            <person name="Ogura Y."/>
            <person name="Fujitani Y."/>
            <person name="Takami H."/>
            <person name="Hayashi T."/>
            <person name="Sahin N."/>
            <person name="Tani A."/>
        </authorList>
    </citation>
    <scope>NUCLEOTIDE SEQUENCE</scope>
    <source>
        <strain evidence="8">DSM 17168</strain>
    </source>
</reference>
<dbReference type="Pfam" id="PF00383">
    <property type="entry name" value="dCMP_cyt_deam_1"/>
    <property type="match status" value="1"/>
</dbReference>
<feature type="domain" description="CMP/dCMP-type deaminase" evidence="7">
    <location>
        <begin position="272"/>
        <end position="462"/>
    </location>
</feature>
<reference evidence="8" key="2">
    <citation type="submission" date="2021-08" db="EMBL/GenBank/DDBJ databases">
        <authorList>
            <person name="Tani A."/>
            <person name="Ola A."/>
            <person name="Ogura Y."/>
            <person name="Katsura K."/>
            <person name="Hayashi T."/>
        </authorList>
    </citation>
    <scope>NUCLEOTIDE SEQUENCE</scope>
    <source>
        <strain evidence="8">DSM 17168</strain>
    </source>
</reference>
<dbReference type="Gene3D" id="3.40.140.10">
    <property type="entry name" value="Cytidine Deaminase, domain 2"/>
    <property type="match status" value="1"/>
</dbReference>
<dbReference type="InterPro" id="IPR016192">
    <property type="entry name" value="APOBEC/CMP_deaminase_Zn-bd"/>
</dbReference>
<dbReference type="PANTHER" id="PTHR11086:SF18">
    <property type="entry name" value="DEOXYCYTIDYLATE DEAMINASE"/>
    <property type="match status" value="1"/>
</dbReference>
<keyword evidence="3" id="KW-0479">Metal-binding</keyword>
<feature type="region of interest" description="Disordered" evidence="6">
    <location>
        <begin position="1"/>
        <end position="22"/>
    </location>
</feature>
<dbReference type="SUPFAM" id="SSF52540">
    <property type="entry name" value="P-loop containing nucleoside triphosphate hydrolases"/>
    <property type="match status" value="1"/>
</dbReference>
<dbReference type="EMBL" id="BPQQ01000082">
    <property type="protein sequence ID" value="GJE03550.1"/>
    <property type="molecule type" value="Genomic_DNA"/>
</dbReference>
<comment type="cofactor">
    <cofactor evidence="1">
        <name>Zn(2+)</name>
        <dbReference type="ChEBI" id="CHEBI:29105"/>
    </cofactor>
</comment>
<dbReference type="InterPro" id="IPR015517">
    <property type="entry name" value="dCMP_deaminase-rel"/>
</dbReference>
<sequence>MPAAKTDRPAPSPPATGPRVTSQSFLTDKLANELFIAVVGPGGSGAGQAAKILKEFLETQAVGGGTYEVHILKASDEIKAWARINGKDLSPVAGRKTLDSVVHMQNLGDEMRLSFRDNAAVARAVMARIRAKRAAASGRPEGEIDGKPRAYIIDSLRHPAEAHLLRRVYQDAFTLVGVVCDDGVRHGRLVRELFDFNDRGRLENRERVTAFMVRDADAPESHGQHVVDTFHEADFFVDNSKDAGDNPNNTGMNEPLRRLVRMLTSSEVIRPTIGETAMHQAHSAQLRSACLSRQVGAALVDASGNIVATGTNDVPKAGGGLYGADFDGEAADHRCAFRPDKFCSSNREQNAIIGELIDKYPTLAEGRTKNETLIELRRTKIGGLIEFSRAVHAEMDAILAAARTGTSPKGCRLYVSTFPCHYCARHIVAAGIDEVQYIEPYPKSQAITLHCDAITTDPEGWEPPSRAQSFERAAVARQDGRVAVTGSKVLFHPFVGVAPRMYARVFLKDRDYKDKRTGDFGVGKPAWGGHSAALRVHYLELESGLGELQA</sequence>
<name>A0ABQ4SM12_9HYPH</name>
<evidence type="ECO:0000256" key="3">
    <source>
        <dbReference type="ARBA" id="ARBA00022723"/>
    </source>
</evidence>
<gene>
    <name evidence="8" type="primary">tadA_1</name>
    <name evidence="8" type="ORF">GMJLKIPL_5507</name>
</gene>
<dbReference type="Proteomes" id="UP001055153">
    <property type="component" value="Unassembled WGS sequence"/>
</dbReference>
<comment type="caution">
    <text evidence="8">The sequence shown here is derived from an EMBL/GenBank/DDBJ whole genome shotgun (WGS) entry which is preliminary data.</text>
</comment>